<dbReference type="Pfam" id="PF13280">
    <property type="entry name" value="WYL"/>
    <property type="match status" value="1"/>
</dbReference>
<dbReference type="Proteomes" id="UP000823635">
    <property type="component" value="Unassembled WGS sequence"/>
</dbReference>
<dbReference type="PANTHER" id="PTHR34580:SF9">
    <property type="entry name" value="SLL5097 PROTEIN"/>
    <property type="match status" value="1"/>
</dbReference>
<reference evidence="2" key="2">
    <citation type="journal article" date="2021" name="PeerJ">
        <title>Extensive microbial diversity within the chicken gut microbiome revealed by metagenomics and culture.</title>
        <authorList>
            <person name="Gilroy R."/>
            <person name="Ravi A."/>
            <person name="Getino M."/>
            <person name="Pursley I."/>
            <person name="Horton D.L."/>
            <person name="Alikhan N.F."/>
            <person name="Baker D."/>
            <person name="Gharbi K."/>
            <person name="Hall N."/>
            <person name="Watson M."/>
            <person name="Adriaenssens E.M."/>
            <person name="Foster-Nyarko E."/>
            <person name="Jarju S."/>
            <person name="Secka A."/>
            <person name="Antonio M."/>
            <person name="Oren A."/>
            <person name="Chaudhuri R.R."/>
            <person name="La Ragione R."/>
            <person name="Hildebrand F."/>
            <person name="Pallen M.J."/>
        </authorList>
    </citation>
    <scope>NUCLEOTIDE SEQUENCE</scope>
    <source>
        <strain evidence="2">15467</strain>
    </source>
</reference>
<dbReference type="InterPro" id="IPR026881">
    <property type="entry name" value="WYL_dom"/>
</dbReference>
<dbReference type="InterPro" id="IPR051534">
    <property type="entry name" value="CBASS_pafABC_assoc_protein"/>
</dbReference>
<evidence type="ECO:0000259" key="1">
    <source>
        <dbReference type="Pfam" id="PF13280"/>
    </source>
</evidence>
<dbReference type="PROSITE" id="PS52050">
    <property type="entry name" value="WYL"/>
    <property type="match status" value="1"/>
</dbReference>
<dbReference type="PANTHER" id="PTHR34580">
    <property type="match status" value="1"/>
</dbReference>
<gene>
    <name evidence="2" type="ORF">IAC68_02770</name>
</gene>
<name>A0A9D9GYC9_9BACT</name>
<reference evidence="2" key="1">
    <citation type="submission" date="2020-10" db="EMBL/GenBank/DDBJ databases">
        <authorList>
            <person name="Gilroy R."/>
        </authorList>
    </citation>
    <scope>NUCLEOTIDE SEQUENCE</scope>
    <source>
        <strain evidence="2">15467</strain>
    </source>
</reference>
<sequence length="356" mass="41231">MAARSDALLRYKTIDSCLRDTTRKYSLKDLINECSAVLGRRVSTRTVQLDIQFMRNKKEGYGAPVTVYENKYYRYRNPSYSLTDSVIKKRDIASLQEMAATLGQYVAFKEFCNLKSAVNIIEEEIASIVEKRESVICCESRENFAGIEYFDTIYDAIINKKVLCIGYHSSRSNNVISMIFYPMYLKEYRGRWFALGYKDGIKGVYRLPLDRIRDFSYSILPFPEELDFDPESYFKDIIGVTKLTSEVRDIILLVKNRIAPYLKLNLLHRSQTILEELENGDMKISVKIVPNREFYTRIMELLPDIQILSPRDIGMEANSRAMALMETMPYNFAAEKEENGSGKSFCDDDFNLFSNV</sequence>
<comment type="caution">
    <text evidence="2">The sequence shown here is derived from an EMBL/GenBank/DDBJ whole genome shotgun (WGS) entry which is preliminary data.</text>
</comment>
<evidence type="ECO:0000313" key="2">
    <source>
        <dbReference type="EMBL" id="MBO8428842.1"/>
    </source>
</evidence>
<dbReference type="EMBL" id="JADINB010000065">
    <property type="protein sequence ID" value="MBO8428842.1"/>
    <property type="molecule type" value="Genomic_DNA"/>
</dbReference>
<feature type="domain" description="WYL" evidence="1">
    <location>
        <begin position="148"/>
        <end position="214"/>
    </location>
</feature>
<proteinExistence type="predicted"/>
<protein>
    <submittedName>
        <fullName evidence="2">WYL domain-containing protein</fullName>
    </submittedName>
</protein>
<organism evidence="2 3">
    <name type="scientific">Candidatus Egerieousia excrementavium</name>
    <dbReference type="NCBI Taxonomy" id="2840778"/>
    <lineage>
        <taxon>Bacteria</taxon>
        <taxon>Pseudomonadati</taxon>
        <taxon>Bacteroidota</taxon>
        <taxon>Bacteroidia</taxon>
        <taxon>Bacteroidales</taxon>
        <taxon>Candidatus Egerieousia</taxon>
    </lineage>
</organism>
<accession>A0A9D9GYC9</accession>
<dbReference type="AlphaFoldDB" id="A0A9D9GYC9"/>
<evidence type="ECO:0000313" key="3">
    <source>
        <dbReference type="Proteomes" id="UP000823635"/>
    </source>
</evidence>